<dbReference type="PANTHER" id="PTHR48125:SF12">
    <property type="entry name" value="AT HOOK TRANSCRIPTION FACTOR FAMILY-RELATED"/>
    <property type="match status" value="1"/>
</dbReference>
<dbReference type="AlphaFoldDB" id="A0ABD3MAW8"/>
<feature type="compositionally biased region" description="Acidic residues" evidence="1">
    <location>
        <begin position="1006"/>
        <end position="1018"/>
    </location>
</feature>
<protein>
    <submittedName>
        <fullName evidence="2">Uncharacterized protein</fullName>
    </submittedName>
</protein>
<feature type="region of interest" description="Disordered" evidence="1">
    <location>
        <begin position="251"/>
        <end position="360"/>
    </location>
</feature>
<feature type="compositionally biased region" description="Low complexity" evidence="1">
    <location>
        <begin position="885"/>
        <end position="912"/>
    </location>
</feature>
<evidence type="ECO:0000256" key="1">
    <source>
        <dbReference type="SAM" id="MobiDB-lite"/>
    </source>
</evidence>
<name>A0ABD3MAW8_9STRA</name>
<feature type="compositionally biased region" description="Low complexity" evidence="1">
    <location>
        <begin position="269"/>
        <end position="281"/>
    </location>
</feature>
<feature type="region of interest" description="Disordered" evidence="1">
    <location>
        <begin position="1"/>
        <end position="53"/>
    </location>
</feature>
<feature type="compositionally biased region" description="Pro residues" evidence="1">
    <location>
        <begin position="337"/>
        <end position="352"/>
    </location>
</feature>
<evidence type="ECO:0000313" key="2">
    <source>
        <dbReference type="EMBL" id="KAL3759911.1"/>
    </source>
</evidence>
<keyword evidence="3" id="KW-1185">Reference proteome</keyword>
<evidence type="ECO:0000313" key="3">
    <source>
        <dbReference type="Proteomes" id="UP001530293"/>
    </source>
</evidence>
<gene>
    <name evidence="2" type="ORF">ACHAWU_007655</name>
</gene>
<feature type="compositionally biased region" description="Low complexity" evidence="1">
    <location>
        <begin position="1"/>
        <end position="18"/>
    </location>
</feature>
<feature type="compositionally biased region" description="Pro residues" evidence="1">
    <location>
        <begin position="862"/>
        <end position="884"/>
    </location>
</feature>
<proteinExistence type="predicted"/>
<reference evidence="2 3" key="1">
    <citation type="submission" date="2024-10" db="EMBL/GenBank/DDBJ databases">
        <title>Updated reference genomes for cyclostephanoid diatoms.</title>
        <authorList>
            <person name="Roberts W.R."/>
            <person name="Alverson A.J."/>
        </authorList>
    </citation>
    <scope>NUCLEOTIDE SEQUENCE [LARGE SCALE GENOMIC DNA]</scope>
    <source>
        <strain evidence="2 3">AJA232-27</strain>
    </source>
</reference>
<accession>A0ABD3MAW8</accession>
<feature type="compositionally biased region" description="Acidic residues" evidence="1">
    <location>
        <begin position="305"/>
        <end position="324"/>
    </location>
</feature>
<feature type="region of interest" description="Disordered" evidence="1">
    <location>
        <begin position="565"/>
        <end position="596"/>
    </location>
</feature>
<organism evidence="2 3">
    <name type="scientific">Discostella pseudostelligera</name>
    <dbReference type="NCBI Taxonomy" id="259834"/>
    <lineage>
        <taxon>Eukaryota</taxon>
        <taxon>Sar</taxon>
        <taxon>Stramenopiles</taxon>
        <taxon>Ochrophyta</taxon>
        <taxon>Bacillariophyta</taxon>
        <taxon>Coscinodiscophyceae</taxon>
        <taxon>Thalassiosirophycidae</taxon>
        <taxon>Stephanodiscales</taxon>
        <taxon>Stephanodiscaceae</taxon>
        <taxon>Discostella</taxon>
    </lineage>
</organism>
<feature type="compositionally biased region" description="Polar residues" evidence="1">
    <location>
        <begin position="587"/>
        <end position="596"/>
    </location>
</feature>
<feature type="compositionally biased region" description="Gly residues" evidence="1">
    <location>
        <begin position="19"/>
        <end position="28"/>
    </location>
</feature>
<dbReference type="Proteomes" id="UP001530293">
    <property type="component" value="Unassembled WGS sequence"/>
</dbReference>
<feature type="compositionally biased region" description="Low complexity" evidence="1">
    <location>
        <begin position="988"/>
        <end position="999"/>
    </location>
</feature>
<feature type="compositionally biased region" description="Polar residues" evidence="1">
    <location>
        <begin position="258"/>
        <end position="267"/>
    </location>
</feature>
<feature type="compositionally biased region" description="Acidic residues" evidence="1">
    <location>
        <begin position="29"/>
        <end position="50"/>
    </location>
</feature>
<feature type="compositionally biased region" description="Basic and acidic residues" evidence="1">
    <location>
        <begin position="950"/>
        <end position="969"/>
    </location>
</feature>
<dbReference type="PANTHER" id="PTHR48125">
    <property type="entry name" value="LP07818P1"/>
    <property type="match status" value="1"/>
</dbReference>
<feature type="region of interest" description="Disordered" evidence="1">
    <location>
        <begin position="1089"/>
        <end position="1111"/>
    </location>
</feature>
<sequence length="1168" mass="125462">MTDYSNSNSGSNSNSNRGNGFGGGGGGVWDDDDDFLAMLDDDDDANDVNDDTNPMIASRLEDGIADDQNGILGDAQSNSYAYAARHRHDDDVIAVPSTAATSQMIVDDDKVGIVNNGWDEDDDLDLALNEDDNIVGEGSGGNHYHGSTEVDNNVVTELQLPATTTATANNGVVSTNTHTQIMDSCANTTGEEWDFDEDEDIFNEHNLQLGDLDDEMDPEKAGNNRMGGLVNEMPQPPPPMPLSAAAISIASHSSQSLQTGQSVNEAHSTNENPSSTENNSNVITSNNHDINGSDHNDASGAAGWSDDEYCFDDDEGVKDEDDDLNLTTSSAPLPSLMIPPPPHPKPVPPSPFPSVQSPPMAHRTRAKSSQHLLSEHKPGFVVEEVEEEQDVRPPPILLFNPAQRRNHQMLITYMSSLHDSNFVTRLHQKLHLYQSKSTSSWKTSSMTLAAGGAASASSAASAASDLRTYYAARPGLRKYTLGVELDRMDYRLILSNGKLVCDKDVIRSYFGVHEDGETIGGGGSDEADIIITTEELLIRSANQSLLADLLVALTGAEDDILIQNSSNGGGGGYDNGDSFFSEEEAPSQGTDSQPSNTVLILSGPTLCMTSVAESCQFKVDLQCGFVEAVCSLAISIPYHHEHNKHVSIPAVATDDDANEAQTANGRLVLARASVSVRFRPGGEGGDSNDEPTVQYAVRSVSPLLTPDSALLQKAAISLAQDQDDPFFHNEYADIDSNDGAADARDLFLLSHHLADSGLLVVSDHIDRLRDAAAAKSSGFRSALRQLDGVTNVSSKLQGLGRFGLALPSAEEIEAAEEEAVGAARHLPRPPPPPGAEFRSRLQGNVIGENRDNPSLVQNIRSAPPPPPPRRPPPPPPGPPPPTMPSRPESSSRPRPILGGLLMSGLSRLAAAATQPDERSHCGWEGTEGSGGTGLTPPSSPLNGNGHTRSTLKEVPRLYRTEGDDRDERGGNNMGTAPSVAKTQPRQNVTVIATPVPTVPSSHQSDELVDDGNDDDVGWSDEEFDFEDGGDDVGHIAVVKQDVVAKMETATSVEVIAESRSKEVDDGPTQISIVCSESPIAPESRRLHSNHHPALTLPPHPPEQQPSNPTTYQHSRTFEEEFVMVLKEKIDAECQERKEHGRMKRWIPIREDPILRQQLMELMVAQIQS</sequence>
<dbReference type="EMBL" id="JALLBG020000196">
    <property type="protein sequence ID" value="KAL3759911.1"/>
    <property type="molecule type" value="Genomic_DNA"/>
</dbReference>
<comment type="caution">
    <text evidence="2">The sequence shown here is derived from an EMBL/GenBank/DDBJ whole genome shotgun (WGS) entry which is preliminary data.</text>
</comment>
<feature type="region of interest" description="Disordered" evidence="1">
    <location>
        <begin position="816"/>
        <end position="1018"/>
    </location>
</feature>